<evidence type="ECO:0000313" key="1">
    <source>
        <dbReference type="EMBL" id="PNG99820.1"/>
    </source>
</evidence>
<dbReference type="Gene3D" id="1.25.40.20">
    <property type="entry name" value="Ankyrin repeat-containing domain"/>
    <property type="match status" value="1"/>
</dbReference>
<gene>
    <name evidence="1" type="ORF">TSOC_014390</name>
</gene>
<evidence type="ECO:0008006" key="3">
    <source>
        <dbReference type="Google" id="ProtNLM"/>
    </source>
</evidence>
<keyword evidence="2" id="KW-1185">Reference proteome</keyword>
<sequence length="286" mass="31684">MTKVDRLLTELGYAAEGGDLDEVKRLMTEIGKSPFIGERQKMHGIPFEKAAQHGRLDIVKHFLQGNPFAKQRSDALSSAAANGHIDIVQSIMTYKDDIPAWALTDALNVAVMRKHVDIVDHLLLSTAVPNEIVFESVVTVYDGGDTRILKSLLGHTSWAPTADDLEDALVRAARGGHSDFVDLLLVRIKAEAAALSKAWEAAAMSGHFGIVNKILEYRNARGHGPRITYTEALKNALLACGRDEREYWVHPDKITEELNENKRRVSVLAYTSWPRDVVRTIVGLIL</sequence>
<comment type="caution">
    <text evidence="1">The sequence shown here is derived from an EMBL/GenBank/DDBJ whole genome shotgun (WGS) entry which is preliminary data.</text>
</comment>
<dbReference type="AlphaFoldDB" id="A0A2J7ZHS5"/>
<name>A0A2J7ZHS5_9CHLO</name>
<protein>
    <recommendedName>
        <fullName evidence="3">Ankyrin repeat domain-containing protein</fullName>
    </recommendedName>
</protein>
<dbReference type="InterPro" id="IPR002110">
    <property type="entry name" value="Ankyrin_rpt"/>
</dbReference>
<dbReference type="PANTHER" id="PTHR46586:SF3">
    <property type="entry name" value="ANKYRIN REPEAT-CONTAINING PROTEIN"/>
    <property type="match status" value="1"/>
</dbReference>
<dbReference type="SUPFAM" id="SSF48403">
    <property type="entry name" value="Ankyrin repeat"/>
    <property type="match status" value="1"/>
</dbReference>
<accession>A0A2J7ZHS5</accession>
<evidence type="ECO:0000313" key="2">
    <source>
        <dbReference type="Proteomes" id="UP000236333"/>
    </source>
</evidence>
<reference evidence="1 2" key="1">
    <citation type="journal article" date="2017" name="Mol. Biol. Evol.">
        <title>The 4-celled Tetrabaena socialis nuclear genome reveals the essential components for genetic control of cell number at the origin of multicellularity in the volvocine lineage.</title>
        <authorList>
            <person name="Featherston J."/>
            <person name="Arakaki Y."/>
            <person name="Hanschen E.R."/>
            <person name="Ferris P.J."/>
            <person name="Michod R.E."/>
            <person name="Olson B.J.S.C."/>
            <person name="Nozaki H."/>
            <person name="Durand P.M."/>
        </authorList>
    </citation>
    <scope>NUCLEOTIDE SEQUENCE [LARGE SCALE GENOMIC DNA]</scope>
    <source>
        <strain evidence="1 2">NIES-571</strain>
    </source>
</reference>
<dbReference type="PANTHER" id="PTHR46586">
    <property type="entry name" value="ANKYRIN REPEAT-CONTAINING PROTEIN"/>
    <property type="match status" value="1"/>
</dbReference>
<dbReference type="Pfam" id="PF12796">
    <property type="entry name" value="Ank_2"/>
    <property type="match status" value="1"/>
</dbReference>
<dbReference type="OrthoDB" id="10057496at2759"/>
<dbReference type="InterPro" id="IPR052050">
    <property type="entry name" value="SecEffector_AnkRepeat"/>
</dbReference>
<dbReference type="Proteomes" id="UP000236333">
    <property type="component" value="Unassembled WGS sequence"/>
</dbReference>
<dbReference type="InterPro" id="IPR036770">
    <property type="entry name" value="Ankyrin_rpt-contain_sf"/>
</dbReference>
<organism evidence="1 2">
    <name type="scientific">Tetrabaena socialis</name>
    <dbReference type="NCBI Taxonomy" id="47790"/>
    <lineage>
        <taxon>Eukaryota</taxon>
        <taxon>Viridiplantae</taxon>
        <taxon>Chlorophyta</taxon>
        <taxon>core chlorophytes</taxon>
        <taxon>Chlorophyceae</taxon>
        <taxon>CS clade</taxon>
        <taxon>Chlamydomonadales</taxon>
        <taxon>Tetrabaenaceae</taxon>
        <taxon>Tetrabaena</taxon>
    </lineage>
</organism>
<proteinExistence type="predicted"/>
<dbReference type="EMBL" id="PGGS01002094">
    <property type="protein sequence ID" value="PNG99820.1"/>
    <property type="molecule type" value="Genomic_DNA"/>
</dbReference>
<dbReference type="SMART" id="SM00248">
    <property type="entry name" value="ANK"/>
    <property type="match status" value="5"/>
</dbReference>